<evidence type="ECO:0000256" key="1">
    <source>
        <dbReference type="SAM" id="MobiDB-lite"/>
    </source>
</evidence>
<accession>A0A1X6P7X0</accession>
<reference evidence="2 3" key="1">
    <citation type="submission" date="2017-03" db="EMBL/GenBank/DDBJ databases">
        <title>WGS assembly of Porphyra umbilicalis.</title>
        <authorList>
            <person name="Brawley S.H."/>
            <person name="Blouin N.A."/>
            <person name="Ficko-Blean E."/>
            <person name="Wheeler G.L."/>
            <person name="Lohr M."/>
            <person name="Goodson H.V."/>
            <person name="Jenkins J.W."/>
            <person name="Blaby-Haas C.E."/>
            <person name="Helliwell K.E."/>
            <person name="Chan C."/>
            <person name="Marriage T."/>
            <person name="Bhattacharya D."/>
            <person name="Klein A.S."/>
            <person name="Badis Y."/>
            <person name="Brodie J."/>
            <person name="Cao Y."/>
            <person name="Collen J."/>
            <person name="Dittami S.M."/>
            <person name="Gachon C.M."/>
            <person name="Green B.R."/>
            <person name="Karpowicz S."/>
            <person name="Kim J.W."/>
            <person name="Kudahl U."/>
            <person name="Lin S."/>
            <person name="Michel G."/>
            <person name="Mittag M."/>
            <person name="Olson B.J."/>
            <person name="Pangilinan J."/>
            <person name="Peng Y."/>
            <person name="Qiu H."/>
            <person name="Shu S."/>
            <person name="Singer J.T."/>
            <person name="Smith A.G."/>
            <person name="Sprecher B.N."/>
            <person name="Wagner V."/>
            <person name="Wang W."/>
            <person name="Wang Z.-Y."/>
            <person name="Yan J."/>
            <person name="Yarish C."/>
            <person name="Zoeuner-Riek S."/>
            <person name="Zhuang Y."/>
            <person name="Zou Y."/>
            <person name="Lindquist E.A."/>
            <person name="Grimwood J."/>
            <person name="Barry K."/>
            <person name="Rokhsar D.S."/>
            <person name="Schmutz J."/>
            <person name="Stiller J.W."/>
            <person name="Grossman A.R."/>
            <person name="Prochnik S.E."/>
        </authorList>
    </citation>
    <scope>NUCLEOTIDE SEQUENCE [LARGE SCALE GENOMIC DNA]</scope>
    <source>
        <strain evidence="2">4086291</strain>
    </source>
</reference>
<evidence type="ECO:0000313" key="2">
    <source>
        <dbReference type="EMBL" id="OSX76954.1"/>
    </source>
</evidence>
<keyword evidence="3" id="KW-1185">Reference proteome</keyword>
<dbReference type="PANTHER" id="PTHR34305">
    <property type="entry name" value="EXPRESSED PROTEIN"/>
    <property type="match status" value="1"/>
</dbReference>
<feature type="compositionally biased region" description="Gly residues" evidence="1">
    <location>
        <begin position="101"/>
        <end position="110"/>
    </location>
</feature>
<dbReference type="EMBL" id="KV918850">
    <property type="protein sequence ID" value="OSX76954.1"/>
    <property type="molecule type" value="Genomic_DNA"/>
</dbReference>
<feature type="compositionally biased region" description="Gly residues" evidence="1">
    <location>
        <begin position="727"/>
        <end position="743"/>
    </location>
</feature>
<feature type="region of interest" description="Disordered" evidence="1">
    <location>
        <begin position="23"/>
        <end position="43"/>
    </location>
</feature>
<protein>
    <submittedName>
        <fullName evidence="2">Uncharacterized protein</fullName>
    </submittedName>
</protein>
<sequence length="1192" mass="129583">MEHYSFPPSSCFVSSCATLPNGDDMLLDDPSDESTAPPMSLGSPGSSLLEFYTAAAVDAVPDCVAGGGAAPLQPGLDFHCMEDDPEPAEVPPDANKRRSGGVSGMGGRPLGTGLRTRENFPRGALRILSEAMQQLGTAIMLDDAFLGDVPVAARDKFGSLLRSWRHVPGKEEIWAIPYLCGVTARFSVWGKTDHGKRSSCSTWISDNGAIRCTCVGSDTYSSDASVNRDSTCEHIDVFAEAVQNMSEALARPVGIVKQWLFKAMGSSSPTGSAADGQADDEAAVGRFHKDIVVVVSLQRGSLIPVPVYLPRKGVSCGFCPLANLAGCSHTRSAEQYRSSAGNPAMPVSVANYVRSAVSTKPISLFNCPESITFDRRVGELARRGRVYVLEAPDVCTVCGAQMASALRIPDKALAGILHSSLGPCKMEVMRRTCDACNQVCSRDGRENKLILLSWTSGCTVLWGRRCAELVRSGSHISDVINFYLGEWRGLRSAGLLPKENKSRAADTLRALILTTMRLYVVDPDFGLYDCTVCRLPSGRYLVVTADGICLGYDAGSTPFSFEHVCESAPFVNMKTREGCMVLGEQARRMLRHVLVPDDPAPVTDRTLPSSEMALSCIFPSAFGSATPTMDTLPAAKSVRRLLGFIWKIEATAIPLAESLLAAYKGTKVKRLKEKERRAAMAKELEASLVRWRADNPDAVATQAWTAAPAEEDGKGGGDDAGAEATGGAQGPSANGGRGDGGRGPTSTVKPRRKRPKPKEKVKPGEEPALLIPKPLLQPVMRTLDSNDVDHICRMALAFAFDPVIAGLKQRHFAGLTAISETLRGSEPRAHIERMVAEATGKERGRFPMTREGQCLVELRHIKVALQAAVLVFDRVPAFAQAIADVLQNAVECATRFYADFSEDLQTRHEYLERYLKPGMSDDEMIAAFQMRYPSASTKTSATGVYKPGRMQCRAEAYDKADKTPCGTCEKGFSSSDKFSDGALTLCCACAHPKILGFVVLDRKESPHVLINVLLTRFPSLPRYLVYDFACGVVRCAMVKLPWMLRDLSVMSDRFHVCNHTCSHFYNANSYGELDYKNTLTHEQRNAAIRKMEQILRGAGRYGYMALLCYQTSVLNSFAESRSVYQQDALADAEAKAEALAQQPPGSSRQHQPGPPQLTLPPSFDKCADYFSRYACRCCGYMRDGSEMRSARL</sequence>
<feature type="region of interest" description="Disordered" evidence="1">
    <location>
        <begin position="79"/>
        <end position="115"/>
    </location>
</feature>
<feature type="region of interest" description="Disordered" evidence="1">
    <location>
        <begin position="1135"/>
        <end position="1158"/>
    </location>
</feature>
<organism evidence="2 3">
    <name type="scientific">Porphyra umbilicalis</name>
    <name type="common">Purple laver</name>
    <name type="synonym">Red alga</name>
    <dbReference type="NCBI Taxonomy" id="2786"/>
    <lineage>
        <taxon>Eukaryota</taxon>
        <taxon>Rhodophyta</taxon>
        <taxon>Bangiophyceae</taxon>
        <taxon>Bangiales</taxon>
        <taxon>Bangiaceae</taxon>
        <taxon>Porphyra</taxon>
    </lineage>
</organism>
<name>A0A1X6P7X0_PORUM</name>
<dbReference type="Proteomes" id="UP000218209">
    <property type="component" value="Unassembled WGS sequence"/>
</dbReference>
<feature type="region of interest" description="Disordered" evidence="1">
    <location>
        <begin position="706"/>
        <end position="766"/>
    </location>
</feature>
<evidence type="ECO:0000313" key="3">
    <source>
        <dbReference type="Proteomes" id="UP000218209"/>
    </source>
</evidence>
<gene>
    <name evidence="2" type="ORF">BU14_0167s0026</name>
</gene>
<dbReference type="AlphaFoldDB" id="A0A1X6P7X0"/>
<proteinExistence type="predicted"/>
<dbReference type="PANTHER" id="PTHR34305:SF1">
    <property type="entry name" value="SWIM-TYPE DOMAIN-CONTAINING PROTEIN"/>
    <property type="match status" value="1"/>
</dbReference>
<dbReference type="OrthoDB" id="5598737at2759"/>